<feature type="transmembrane region" description="Helical" evidence="3">
    <location>
        <begin position="36"/>
        <end position="58"/>
    </location>
</feature>
<evidence type="ECO:0008006" key="6">
    <source>
        <dbReference type="Google" id="ProtNLM"/>
    </source>
</evidence>
<protein>
    <recommendedName>
        <fullName evidence="6">Flagellar biosynthetic protein FlhB</fullName>
    </recommendedName>
</protein>
<feature type="transmembrane region" description="Helical" evidence="3">
    <location>
        <begin position="193"/>
        <end position="217"/>
    </location>
</feature>
<accession>A0A1L4CXP1</accession>
<dbReference type="PANTHER" id="PTHR30531">
    <property type="entry name" value="FLAGELLAR BIOSYNTHETIC PROTEIN FLHB"/>
    <property type="match status" value="1"/>
</dbReference>
<dbReference type="PANTHER" id="PTHR30531:SF12">
    <property type="entry name" value="FLAGELLAR BIOSYNTHETIC PROTEIN FLHB"/>
    <property type="match status" value="1"/>
</dbReference>
<dbReference type="OrthoDB" id="5289470at2"/>
<reference evidence="4 5" key="1">
    <citation type="submission" date="2016-10" db="EMBL/GenBank/DDBJ databases">
        <title>Silvanigrella aquatica sp. nov., isolated from a freshwater lake located in the Black Forest, Germany, description of Silvanigrellaceae fam. nov., Silvanigrellales ord. nov., reclassification of the order Bdellovibrionales in the class Oligoflexia, reclassification of the families Bacteriovoracaceae and Halobacteriovoraceae in the new order Bacteriovoracales ord. nov., and reclassification of the family Pseudobacteriovoracaceae in the order Oligoflexiales.</title>
        <authorList>
            <person name="Hahn M.W."/>
            <person name="Schmidt J."/>
            <person name="Koll U."/>
            <person name="Rohde M."/>
            <person name="Verbag S."/>
            <person name="Pitt A."/>
            <person name="Nakai R."/>
            <person name="Naganuma T."/>
            <person name="Lang E."/>
        </authorList>
    </citation>
    <scope>NUCLEOTIDE SEQUENCE [LARGE SCALE GENOMIC DNA]</scope>
    <source>
        <strain evidence="4 5">MWH-Nonnen-W8red</strain>
    </source>
</reference>
<comment type="similarity">
    <text evidence="1">Belongs to the type III secretion exporter family.</text>
</comment>
<dbReference type="Proteomes" id="UP000184731">
    <property type="component" value="Chromosome"/>
</dbReference>
<gene>
    <name evidence="4" type="ORF">AXG55_01765</name>
</gene>
<dbReference type="GO" id="GO:0005886">
    <property type="term" value="C:plasma membrane"/>
    <property type="evidence" value="ECO:0007669"/>
    <property type="project" value="TreeGrafter"/>
</dbReference>
<dbReference type="InterPro" id="IPR006135">
    <property type="entry name" value="T3SS_substrate_exporter"/>
</dbReference>
<keyword evidence="5" id="KW-1185">Reference proteome</keyword>
<dbReference type="KEGG" id="saqi:AXG55_01765"/>
<dbReference type="Gene3D" id="3.40.1690.10">
    <property type="entry name" value="secretion proteins EscU"/>
    <property type="match status" value="1"/>
</dbReference>
<evidence type="ECO:0000313" key="5">
    <source>
        <dbReference type="Proteomes" id="UP000184731"/>
    </source>
</evidence>
<feature type="transmembrane region" description="Helical" evidence="3">
    <location>
        <begin position="140"/>
        <end position="167"/>
    </location>
</feature>
<evidence type="ECO:0000256" key="1">
    <source>
        <dbReference type="ARBA" id="ARBA00010690"/>
    </source>
</evidence>
<sequence>MESREDKGFQDKSEEATEEKKSQFREEGNIANPREIVAAITLIIFTAYFYFAINPIINSFHLTFERSWKGFPFYFVDYSSLVKLVYYAVSPILPHITFIIFFCSVFPSLIGLLITRFNWSWKKITFDINRINPISGFARMFSGAFFVESLKIIIKCTVLSGVIYMVLKSEIFNSSESYFFSNIDYMRELGRSIFHLLFIMCIAGVVVGLSDFLYNLWKINNDMRMTKQEIKEEVKKHEGDPLLRSQRKRMARDLVMRKSLREVPKASFILTNPEHFSVAIKYVKGMAAPLVIAKGQDLLAFKIREIAKQHDIIIVENKPLARALYKTVKVGQEVPPSLYQSIIEVIRYIYQMRGKKYFDRN</sequence>
<proteinExistence type="inferred from homology"/>
<evidence type="ECO:0000313" key="4">
    <source>
        <dbReference type="EMBL" id="APJ02721.1"/>
    </source>
</evidence>
<evidence type="ECO:0000256" key="3">
    <source>
        <dbReference type="SAM" id="Phobius"/>
    </source>
</evidence>
<keyword evidence="3" id="KW-0472">Membrane</keyword>
<keyword evidence="3" id="KW-0812">Transmembrane</keyword>
<dbReference type="Gene3D" id="6.10.250.2080">
    <property type="match status" value="1"/>
</dbReference>
<organism evidence="4 5">
    <name type="scientific">Silvanigrella aquatica</name>
    <dbReference type="NCBI Taxonomy" id="1915309"/>
    <lineage>
        <taxon>Bacteria</taxon>
        <taxon>Pseudomonadati</taxon>
        <taxon>Bdellovibrionota</taxon>
        <taxon>Oligoflexia</taxon>
        <taxon>Silvanigrellales</taxon>
        <taxon>Silvanigrellaceae</taxon>
        <taxon>Silvanigrella</taxon>
    </lineage>
</organism>
<dbReference type="InterPro" id="IPR029025">
    <property type="entry name" value="T3SS_substrate_exporter_C"/>
</dbReference>
<dbReference type="SUPFAM" id="SSF160544">
    <property type="entry name" value="EscU C-terminal domain-like"/>
    <property type="match status" value="1"/>
</dbReference>
<dbReference type="PRINTS" id="PR00950">
    <property type="entry name" value="TYPE3IMSPROT"/>
</dbReference>
<dbReference type="AlphaFoldDB" id="A0A1L4CXP1"/>
<dbReference type="EMBL" id="CP017834">
    <property type="protein sequence ID" value="APJ02721.1"/>
    <property type="molecule type" value="Genomic_DNA"/>
</dbReference>
<dbReference type="STRING" id="1915309.AXG55_01765"/>
<dbReference type="Pfam" id="PF01312">
    <property type="entry name" value="Bac_export_2"/>
    <property type="match status" value="1"/>
</dbReference>
<feature type="region of interest" description="Disordered" evidence="2">
    <location>
        <begin position="1"/>
        <end position="26"/>
    </location>
</feature>
<keyword evidence="3" id="KW-1133">Transmembrane helix</keyword>
<evidence type="ECO:0000256" key="2">
    <source>
        <dbReference type="SAM" id="MobiDB-lite"/>
    </source>
</evidence>
<dbReference type="GO" id="GO:0009306">
    <property type="term" value="P:protein secretion"/>
    <property type="evidence" value="ECO:0007669"/>
    <property type="project" value="InterPro"/>
</dbReference>
<feature type="transmembrane region" description="Helical" evidence="3">
    <location>
        <begin position="95"/>
        <end position="119"/>
    </location>
</feature>
<dbReference type="RefSeq" id="WP_148696431.1">
    <property type="nucleotide sequence ID" value="NZ_CP017834.1"/>
</dbReference>
<name>A0A1L4CXP1_9BACT</name>
<feature type="transmembrane region" description="Helical" evidence="3">
    <location>
        <begin position="70"/>
        <end position="89"/>
    </location>
</feature>